<evidence type="ECO:0000259" key="10">
    <source>
        <dbReference type="Pfam" id="PF08323"/>
    </source>
</evidence>
<dbReference type="Pfam" id="PF08323">
    <property type="entry name" value="Glyco_transf_5"/>
    <property type="match status" value="1"/>
</dbReference>
<dbReference type="InterPro" id="IPR013534">
    <property type="entry name" value="Starch_synth_cat_dom"/>
</dbReference>
<evidence type="ECO:0000259" key="9">
    <source>
        <dbReference type="Pfam" id="PF00534"/>
    </source>
</evidence>
<keyword evidence="7 11" id="KW-0808">Transferase</keyword>
<evidence type="ECO:0000313" key="12">
    <source>
        <dbReference type="Proteomes" id="UP000005540"/>
    </source>
</evidence>
<keyword evidence="8" id="KW-0320">Glycogen biosynthesis</keyword>
<comment type="function">
    <text evidence="2">Synthesizes alpha-1,4-glucan chains using ADP-glucose.</text>
</comment>
<evidence type="ECO:0000256" key="1">
    <source>
        <dbReference type="ARBA" id="ARBA00001478"/>
    </source>
</evidence>
<evidence type="ECO:0000256" key="3">
    <source>
        <dbReference type="ARBA" id="ARBA00004964"/>
    </source>
</evidence>
<comment type="caution">
    <text evidence="11">The sequence shown here is derived from an EMBL/GenBank/DDBJ whole genome shotgun (WGS) entry which is preliminary data.</text>
</comment>
<feature type="domain" description="Starch synthase catalytic" evidence="10">
    <location>
        <begin position="2"/>
        <end position="236"/>
    </location>
</feature>
<dbReference type="GO" id="GO:0009011">
    <property type="term" value="F:alpha-1,4-glucan glucosyltransferase (ADP-glucose donor) activity"/>
    <property type="evidence" value="ECO:0007669"/>
    <property type="project" value="UniProtKB-EC"/>
</dbReference>
<comment type="catalytic activity">
    <reaction evidence="1">
        <text>[(1-&gt;4)-alpha-D-glucosyl](n) + ADP-alpha-D-glucose = [(1-&gt;4)-alpha-D-glucosyl](n+1) + ADP + H(+)</text>
        <dbReference type="Rhea" id="RHEA:18189"/>
        <dbReference type="Rhea" id="RHEA-COMP:9584"/>
        <dbReference type="Rhea" id="RHEA-COMP:9587"/>
        <dbReference type="ChEBI" id="CHEBI:15378"/>
        <dbReference type="ChEBI" id="CHEBI:15444"/>
        <dbReference type="ChEBI" id="CHEBI:57498"/>
        <dbReference type="ChEBI" id="CHEBI:456216"/>
        <dbReference type="EC" id="2.4.1.21"/>
    </reaction>
</comment>
<comment type="pathway">
    <text evidence="3">Glycan biosynthesis; glycogen biosynthesis.</text>
</comment>
<name>C4FLN6_9AQUI</name>
<keyword evidence="6 11" id="KW-0328">Glycosyltransferase</keyword>
<sequence length="389" mass="44766">MKVVFASSEIYPFAKTGGLADIAGALPGKIASQGVKVFGFMPLYKTVDINRHGIIKIDASVDVNLNNRVYTFEVYKKIDDATFFFLKNDELFGRDYLYGPPEGDYPDNDIRFGAFSYAVMEFIKRENLNPDLIHVNDWQTALIPVLNYYKYHNHHVRTVITIHNLAYQGIFDKFAMERLNLGWDLFHIEALEYYDKVNFLKGGIVFSSAVTTVSPTYAKEITYPEYGYGLDGVLRKYSNKLYGILNGIDYDVWNPETDKYIYENYCVFTIEKKSINKKLFLKEVGLKDEAKPLYIFIGRLAHQKGVDLIRDSIEEMSKMPANFAILGFGDKEYNDFFKSIEGKYENIFVKVDYNEALSRKMYAAADFLLMPSLFEPCGLNQMIAMRYGT</sequence>
<dbReference type="GO" id="GO:0004373">
    <property type="term" value="F:alpha-1,4-glucan glucosyltransferase (UDP-glucose donor) activity"/>
    <property type="evidence" value="ECO:0007669"/>
    <property type="project" value="InterPro"/>
</dbReference>
<dbReference type="PANTHER" id="PTHR45825">
    <property type="entry name" value="GRANULE-BOUND STARCH SYNTHASE 1, CHLOROPLASTIC/AMYLOPLASTIC"/>
    <property type="match status" value="1"/>
</dbReference>
<dbReference type="InterPro" id="IPR011835">
    <property type="entry name" value="GS/SS"/>
</dbReference>
<evidence type="ECO:0000313" key="11">
    <source>
        <dbReference type="EMBL" id="EEP60010.1"/>
    </source>
</evidence>
<protein>
    <recommendedName>
        <fullName evidence="5">starch synthase</fullName>
        <ecNumber evidence="5">2.4.1.21</ecNumber>
    </recommendedName>
</protein>
<dbReference type="RefSeq" id="WP_007547879.1">
    <property type="nucleotide sequence ID" value="NZ_ABZS01000169.1"/>
</dbReference>
<reference evidence="11 12" key="1">
    <citation type="submission" date="2009-04" db="EMBL/GenBank/DDBJ databases">
        <authorList>
            <person name="Reysenbach A.-L."/>
            <person name="Heidelberg J.F."/>
            <person name="Nelson W.C."/>
        </authorList>
    </citation>
    <scope>NUCLEOTIDE SEQUENCE [LARGE SCALE GENOMIC DNA]</scope>
    <source>
        <strain evidence="11 12">SS-5</strain>
    </source>
</reference>
<gene>
    <name evidence="11" type="ORF">SULYE_1490</name>
</gene>
<dbReference type="EMBL" id="ABZS01000169">
    <property type="protein sequence ID" value="EEP60010.1"/>
    <property type="molecule type" value="Genomic_DNA"/>
</dbReference>
<dbReference type="NCBIfam" id="TIGR02095">
    <property type="entry name" value="glgA"/>
    <property type="match status" value="1"/>
</dbReference>
<dbReference type="Gene3D" id="3.40.50.2000">
    <property type="entry name" value="Glycogen Phosphorylase B"/>
    <property type="match status" value="2"/>
</dbReference>
<dbReference type="GO" id="GO:0005978">
    <property type="term" value="P:glycogen biosynthetic process"/>
    <property type="evidence" value="ECO:0007669"/>
    <property type="project" value="UniProtKB-KW"/>
</dbReference>
<dbReference type="Proteomes" id="UP000005540">
    <property type="component" value="Unassembled WGS sequence"/>
</dbReference>
<evidence type="ECO:0000256" key="8">
    <source>
        <dbReference type="ARBA" id="ARBA00023056"/>
    </source>
</evidence>
<feature type="domain" description="Glycosyl transferase family 1" evidence="9">
    <location>
        <begin position="282"/>
        <end position="389"/>
    </location>
</feature>
<dbReference type="OrthoDB" id="9808590at2"/>
<evidence type="ECO:0000256" key="5">
    <source>
        <dbReference type="ARBA" id="ARBA00012588"/>
    </source>
</evidence>
<evidence type="ECO:0000256" key="6">
    <source>
        <dbReference type="ARBA" id="ARBA00022676"/>
    </source>
</evidence>
<keyword evidence="12" id="KW-1185">Reference proteome</keyword>
<dbReference type="InterPro" id="IPR001296">
    <property type="entry name" value="Glyco_trans_1"/>
</dbReference>
<dbReference type="AlphaFoldDB" id="C4FLN6"/>
<dbReference type="CDD" id="cd03791">
    <property type="entry name" value="GT5_Glycogen_synthase_DULL1-like"/>
    <property type="match status" value="1"/>
</dbReference>
<evidence type="ECO:0000256" key="4">
    <source>
        <dbReference type="ARBA" id="ARBA00010281"/>
    </source>
</evidence>
<dbReference type="EC" id="2.4.1.21" evidence="5"/>
<organism evidence="11 12">
    <name type="scientific">Sulfurihydrogenibium yellowstonense SS-5</name>
    <dbReference type="NCBI Taxonomy" id="432331"/>
    <lineage>
        <taxon>Bacteria</taxon>
        <taxon>Pseudomonadati</taxon>
        <taxon>Aquificota</taxon>
        <taxon>Aquificia</taxon>
        <taxon>Aquificales</taxon>
        <taxon>Hydrogenothermaceae</taxon>
        <taxon>Sulfurihydrogenibium</taxon>
    </lineage>
</organism>
<dbReference type="Pfam" id="PF00534">
    <property type="entry name" value="Glycos_transf_1"/>
    <property type="match status" value="1"/>
</dbReference>
<dbReference type="SUPFAM" id="SSF53756">
    <property type="entry name" value="UDP-Glycosyltransferase/glycogen phosphorylase"/>
    <property type="match status" value="1"/>
</dbReference>
<feature type="non-terminal residue" evidence="11">
    <location>
        <position position="389"/>
    </location>
</feature>
<dbReference type="PANTHER" id="PTHR45825:SF11">
    <property type="entry name" value="ALPHA AMYLASE DOMAIN-CONTAINING PROTEIN"/>
    <property type="match status" value="1"/>
</dbReference>
<evidence type="ECO:0000256" key="7">
    <source>
        <dbReference type="ARBA" id="ARBA00022679"/>
    </source>
</evidence>
<comment type="similarity">
    <text evidence="4">Belongs to the glycosyltransferase 1 family. Bacterial/plant glycogen synthase subfamily.</text>
</comment>
<proteinExistence type="inferred from homology"/>
<accession>C4FLN6</accession>
<evidence type="ECO:0000256" key="2">
    <source>
        <dbReference type="ARBA" id="ARBA00002764"/>
    </source>
</evidence>